<keyword evidence="3" id="KW-1003">Cell membrane</keyword>
<keyword evidence="7 16" id="KW-1133">Transmembrane helix</keyword>
<dbReference type="InterPro" id="IPR050671">
    <property type="entry name" value="CD300_family_receptors"/>
</dbReference>
<keyword evidence="8 16" id="KW-0472">Membrane</keyword>
<evidence type="ECO:0000256" key="11">
    <source>
        <dbReference type="ARBA" id="ARBA00023319"/>
    </source>
</evidence>
<evidence type="ECO:0000256" key="2">
    <source>
        <dbReference type="ARBA" id="ARBA00004613"/>
    </source>
</evidence>
<evidence type="ECO:0000256" key="1">
    <source>
        <dbReference type="ARBA" id="ARBA00004251"/>
    </source>
</evidence>
<feature type="chain" id="PRO_5047317649" description="Polymeric immunoglobulin receptor" evidence="17">
    <location>
        <begin position="22"/>
        <end position="549"/>
    </location>
</feature>
<dbReference type="Gene3D" id="2.60.40.10">
    <property type="entry name" value="Immunoglobulins"/>
    <property type="match status" value="4"/>
</dbReference>
<comment type="subunit">
    <text evidence="14">Interacts (mainly via CDR1-like domain) with dimeric IgA. Interacts (mainly via CDR2-like domain) with pentameric IgM.</text>
</comment>
<evidence type="ECO:0000256" key="8">
    <source>
        <dbReference type="ARBA" id="ARBA00023136"/>
    </source>
</evidence>
<dbReference type="SMART" id="SM00409">
    <property type="entry name" value="IG"/>
    <property type="match status" value="4"/>
</dbReference>
<keyword evidence="10" id="KW-0325">Glycoprotein</keyword>
<proteinExistence type="predicted"/>
<comment type="function">
    <text evidence="12">Mediates selective transcytosis of polymeric IgA and IgM across mucosal epithelial cells. Binds polymeric IgA and IgM at the basolateral surface of epithelial cells. The complex is then transported across the cell to be secreted at the apical surface. During this process, a cleavage occurs that separates the extracellular (known as the secretory component) from the transmembrane segment.</text>
</comment>
<evidence type="ECO:0000256" key="15">
    <source>
        <dbReference type="ARBA" id="ARBA00049745"/>
    </source>
</evidence>
<dbReference type="SUPFAM" id="SSF48726">
    <property type="entry name" value="Immunoglobulin"/>
    <property type="match status" value="4"/>
</dbReference>
<comment type="caution">
    <text evidence="19">The sequence shown here is derived from an EMBL/GenBank/DDBJ whole genome shotgun (WGS) entry which is preliminary data.</text>
</comment>
<evidence type="ECO:0000256" key="14">
    <source>
        <dbReference type="ARBA" id="ARBA00049678"/>
    </source>
</evidence>
<evidence type="ECO:0000256" key="5">
    <source>
        <dbReference type="ARBA" id="ARBA00022692"/>
    </source>
</evidence>
<dbReference type="InterPro" id="IPR013106">
    <property type="entry name" value="Ig_V-set"/>
</dbReference>
<keyword evidence="6 17" id="KW-0732">Signal</keyword>
<dbReference type="InterPro" id="IPR003599">
    <property type="entry name" value="Ig_sub"/>
</dbReference>
<dbReference type="Pfam" id="PF07686">
    <property type="entry name" value="V-set"/>
    <property type="match status" value="4"/>
</dbReference>
<keyword evidence="9" id="KW-1015">Disulfide bond</keyword>
<dbReference type="InterPro" id="IPR036179">
    <property type="entry name" value="Ig-like_dom_sf"/>
</dbReference>
<comment type="subcellular location">
    <subcellularLocation>
        <location evidence="1">Cell membrane</location>
        <topology evidence="1">Single-pass type I membrane protein</topology>
    </subcellularLocation>
    <subcellularLocation>
        <location evidence="2">Secreted</location>
    </subcellularLocation>
</comment>
<dbReference type="PROSITE" id="PS50835">
    <property type="entry name" value="IG_LIKE"/>
    <property type="match status" value="2"/>
</dbReference>
<evidence type="ECO:0000256" key="7">
    <source>
        <dbReference type="ARBA" id="ARBA00022989"/>
    </source>
</evidence>
<evidence type="ECO:0000256" key="13">
    <source>
        <dbReference type="ARBA" id="ARBA00049604"/>
    </source>
</evidence>
<evidence type="ECO:0000256" key="3">
    <source>
        <dbReference type="ARBA" id="ARBA00022475"/>
    </source>
</evidence>
<feature type="domain" description="Ig-like" evidence="18">
    <location>
        <begin position="17"/>
        <end position="131"/>
    </location>
</feature>
<dbReference type="InterPro" id="IPR007110">
    <property type="entry name" value="Ig-like_dom"/>
</dbReference>
<evidence type="ECO:0000256" key="6">
    <source>
        <dbReference type="ARBA" id="ARBA00022729"/>
    </source>
</evidence>
<evidence type="ECO:0000313" key="19">
    <source>
        <dbReference type="EMBL" id="CAI9600943.1"/>
    </source>
</evidence>
<evidence type="ECO:0000256" key="16">
    <source>
        <dbReference type="SAM" id="Phobius"/>
    </source>
</evidence>
<dbReference type="CDD" id="cd05716">
    <property type="entry name" value="IgV_pIgR_like"/>
    <property type="match status" value="1"/>
</dbReference>
<accession>A0ABN9FV27</accession>
<feature type="transmembrane region" description="Helical" evidence="16">
    <location>
        <begin position="493"/>
        <end position="514"/>
    </location>
</feature>
<reference evidence="19" key="1">
    <citation type="submission" date="2023-05" db="EMBL/GenBank/DDBJ databases">
        <authorList>
            <person name="Stuckert A."/>
        </authorList>
    </citation>
    <scope>NUCLEOTIDE SEQUENCE</scope>
</reference>
<evidence type="ECO:0000256" key="4">
    <source>
        <dbReference type="ARBA" id="ARBA00022525"/>
    </source>
</evidence>
<keyword evidence="5 16" id="KW-0812">Transmembrane</keyword>
<evidence type="ECO:0000256" key="12">
    <source>
        <dbReference type="ARBA" id="ARBA00049599"/>
    </source>
</evidence>
<protein>
    <recommendedName>
        <fullName evidence="15">Polymeric immunoglobulin receptor</fullName>
    </recommendedName>
</protein>
<name>A0ABN9FV27_9NEOB</name>
<keyword evidence="11" id="KW-0393">Immunoglobulin domain</keyword>
<evidence type="ECO:0000256" key="9">
    <source>
        <dbReference type="ARBA" id="ARBA00023157"/>
    </source>
</evidence>
<evidence type="ECO:0000256" key="17">
    <source>
        <dbReference type="SAM" id="SignalP"/>
    </source>
</evidence>
<feature type="domain" description="Ig-like" evidence="18">
    <location>
        <begin position="355"/>
        <end position="448"/>
    </location>
</feature>
<organism evidence="19 20">
    <name type="scientific">Staurois parvus</name>
    <dbReference type="NCBI Taxonomy" id="386267"/>
    <lineage>
        <taxon>Eukaryota</taxon>
        <taxon>Metazoa</taxon>
        <taxon>Chordata</taxon>
        <taxon>Craniata</taxon>
        <taxon>Vertebrata</taxon>
        <taxon>Euteleostomi</taxon>
        <taxon>Amphibia</taxon>
        <taxon>Batrachia</taxon>
        <taxon>Anura</taxon>
        <taxon>Neobatrachia</taxon>
        <taxon>Ranoidea</taxon>
        <taxon>Ranidae</taxon>
        <taxon>Staurois</taxon>
    </lineage>
</organism>
<comment type="function">
    <text evidence="13">Through its N-linked glycans ensures anchoring of secretory IgA (sIgA) molecules to mucus lining the epithelial surface to neutralize extracellular pathogens. On its own (free form) may act as a non-specific microbial scavenger to prevent pathogen interaction with epithelial cells.</text>
</comment>
<evidence type="ECO:0000259" key="18">
    <source>
        <dbReference type="PROSITE" id="PS50835"/>
    </source>
</evidence>
<dbReference type="EMBL" id="CATNWA010017499">
    <property type="protein sequence ID" value="CAI9600943.1"/>
    <property type="molecule type" value="Genomic_DNA"/>
</dbReference>
<feature type="signal peptide" evidence="17">
    <location>
        <begin position="1"/>
        <end position="21"/>
    </location>
</feature>
<dbReference type="Proteomes" id="UP001162483">
    <property type="component" value="Unassembled WGS sequence"/>
</dbReference>
<dbReference type="InterPro" id="IPR013783">
    <property type="entry name" value="Ig-like_fold"/>
</dbReference>
<gene>
    <name evidence="19" type="ORF">SPARVUS_LOCUS12899635</name>
</gene>
<keyword evidence="20" id="KW-1185">Reference proteome</keyword>
<evidence type="ECO:0000256" key="10">
    <source>
        <dbReference type="ARBA" id="ARBA00023180"/>
    </source>
</evidence>
<sequence>MNNAVFLFGFICILLIPGAESDEIACPRRVTGTEYEEISFQCFYSPIPNANKYSRKFCCLEGARPGWCKQTIVSDSGYSSPNFHGRITLTDSKEKSFFTVTIDGLQKEDEGTYICGIGQNDNGIKGVLSLSVVEDTKIPEEAELLYAQLRGAVIFKCNYNEQVAGQRKYLCKVNKNGCLDIIDSTGRTDPSYEGRVTAEMKAGTFTVKMVQVRNLDAAYYTCGSDDPEESKDLPNYDLRINEETDILQGPHLLTPRLGGSLSAQCIYNPKKNYTEKFFCKLQDGVCNPIIKTDGSMMSAYEGRVLIDDNSTSGLMQVLMTNISNKDEGWYWCVLTGKKHDQTSTIQVKISKENLPGLSGNTFVQVPAGDPAKITCSYPCRYKTAQKYWCRWENFQCKPLSNVEDTQDSQLATCQTEELVLTIKSASQKDSGFYWCGVKDGSRYVESITSRLIVVEPSSGVSNTNSRANFAGDSRKVEVVVTPSSANNNKSSTVTAAVVSVCAAVLVVCAVFLFLRLRKRKNSDLVSVGSYRTNISMTDLDHNTAKRTRR</sequence>
<evidence type="ECO:0000313" key="20">
    <source>
        <dbReference type="Proteomes" id="UP001162483"/>
    </source>
</evidence>
<keyword evidence="4" id="KW-0964">Secreted</keyword>
<dbReference type="PANTHER" id="PTHR11860:SF82">
    <property type="entry name" value="POLYMERIC IMMUNOGLOBULIN RECEPTOR"/>
    <property type="match status" value="1"/>
</dbReference>
<dbReference type="PANTHER" id="PTHR11860">
    <property type="entry name" value="POLYMERIC-IMMUNOGLOBULIN RECEPTOR"/>
    <property type="match status" value="1"/>
</dbReference>